<protein>
    <submittedName>
        <fullName evidence="2">Thiamine phosphate synthase</fullName>
    </submittedName>
</protein>
<organism evidence="2 3">
    <name type="scientific">Sphingomonas ursincola</name>
    <dbReference type="NCBI Taxonomy" id="56361"/>
    <lineage>
        <taxon>Bacteria</taxon>
        <taxon>Pseudomonadati</taxon>
        <taxon>Pseudomonadota</taxon>
        <taxon>Alphaproteobacteria</taxon>
        <taxon>Sphingomonadales</taxon>
        <taxon>Sphingomonadaceae</taxon>
        <taxon>Sphingomonas</taxon>
    </lineage>
</organism>
<dbReference type="Gene3D" id="3.20.20.70">
    <property type="entry name" value="Aldolase class I"/>
    <property type="match status" value="1"/>
</dbReference>
<dbReference type="Proteomes" id="UP000589292">
    <property type="component" value="Unassembled WGS sequence"/>
</dbReference>
<gene>
    <name evidence="2" type="ORF">FG486_04735</name>
</gene>
<dbReference type="CDD" id="cd00564">
    <property type="entry name" value="TMP_TenI"/>
    <property type="match status" value="1"/>
</dbReference>
<dbReference type="GO" id="GO:0009228">
    <property type="term" value="P:thiamine biosynthetic process"/>
    <property type="evidence" value="ECO:0007669"/>
    <property type="project" value="UniProtKB-KW"/>
</dbReference>
<dbReference type="AlphaFoldDB" id="A0A7V8RBY6"/>
<accession>A0A7V8RBY6</accession>
<dbReference type="InterPro" id="IPR013785">
    <property type="entry name" value="Aldolase_TIM"/>
</dbReference>
<dbReference type="EMBL" id="VDES01000001">
    <property type="protein sequence ID" value="MBA1373634.1"/>
    <property type="molecule type" value="Genomic_DNA"/>
</dbReference>
<name>A0A7V8RBY6_9SPHN</name>
<reference evidence="2 3" key="1">
    <citation type="journal article" date="1994" name="Int. J. Syst. Bacteriol.">
        <title>Phylogenetic positions of novel aerobic, bacteriochlorophyll a-containing bacteria and description of Roseococcus thiosulfatophilus gen. nov., sp. nov., Erythromicrobium ramosum gen. nov., sp. nov., and Erythrobacter litoralis sp. nov.</title>
        <authorList>
            <person name="Yurkov V."/>
            <person name="Stackebrandt E."/>
            <person name="Holmes A."/>
            <person name="Fuerst J.A."/>
            <person name="Hugenholtz P."/>
            <person name="Golecki J."/>
            <person name="Gad'on N."/>
            <person name="Gorlenko V.M."/>
            <person name="Kompantseva E.I."/>
            <person name="Drews G."/>
        </authorList>
    </citation>
    <scope>NUCLEOTIDE SEQUENCE [LARGE SCALE GENOMIC DNA]</scope>
    <source>
        <strain evidence="2 3">KR-99</strain>
    </source>
</reference>
<sequence length="188" mass="20445">MRRRQPGNTKSGNALPTLWLISDARNDAVLERVIKRLPFGSGLVFRHYHLAAEPRRARFERLSKLIRARGGAIVLAGDLRTARRWRADGCYGAPGGKADARLIRLLTVHDLHELARANRMPGRAQALISPIFATRTHPGGAHLGVQKFEGLARLSRLPVIALGGMTRARATQIGAIVTGWAAIDGLSG</sequence>
<dbReference type="InterPro" id="IPR022998">
    <property type="entry name" value="ThiamineP_synth_TenI"/>
</dbReference>
<dbReference type="RefSeq" id="WP_181266626.1">
    <property type="nucleotide sequence ID" value="NZ_BAAAGB010000002.1"/>
</dbReference>
<feature type="domain" description="Thiamine phosphate synthase/TenI" evidence="1">
    <location>
        <begin position="20"/>
        <end position="183"/>
    </location>
</feature>
<dbReference type="Pfam" id="PF02581">
    <property type="entry name" value="TMP-TENI"/>
    <property type="match status" value="1"/>
</dbReference>
<evidence type="ECO:0000313" key="2">
    <source>
        <dbReference type="EMBL" id="MBA1373634.1"/>
    </source>
</evidence>
<evidence type="ECO:0000313" key="3">
    <source>
        <dbReference type="Proteomes" id="UP000589292"/>
    </source>
</evidence>
<dbReference type="SUPFAM" id="SSF51391">
    <property type="entry name" value="Thiamin phosphate synthase"/>
    <property type="match status" value="1"/>
</dbReference>
<keyword evidence="3" id="KW-1185">Reference proteome</keyword>
<proteinExistence type="predicted"/>
<evidence type="ECO:0000259" key="1">
    <source>
        <dbReference type="Pfam" id="PF02581"/>
    </source>
</evidence>
<comment type="caution">
    <text evidence="2">The sequence shown here is derived from an EMBL/GenBank/DDBJ whole genome shotgun (WGS) entry which is preliminary data.</text>
</comment>
<dbReference type="InterPro" id="IPR036206">
    <property type="entry name" value="ThiamineP_synth_sf"/>
</dbReference>